<dbReference type="CDD" id="cd04164">
    <property type="entry name" value="trmE"/>
    <property type="match status" value="1"/>
</dbReference>
<accession>A0A158P6F6</accession>
<dbReference type="PANTHER" id="PTHR42714:SF2">
    <property type="entry name" value="TRNA MODIFICATION GTPASE GTPBP3, MITOCHONDRIAL"/>
    <property type="match status" value="1"/>
</dbReference>
<reference evidence="4" key="2">
    <citation type="submission" date="2016-04" db="UniProtKB">
        <authorList>
            <consortium name="WormBaseParasite"/>
        </authorList>
    </citation>
    <scope>IDENTIFICATION</scope>
</reference>
<evidence type="ECO:0000259" key="1">
    <source>
        <dbReference type="Pfam" id="PF01926"/>
    </source>
</evidence>
<dbReference type="Proteomes" id="UP000035642">
    <property type="component" value="Unassembled WGS sequence"/>
</dbReference>
<dbReference type="Gene3D" id="3.30.1360.120">
    <property type="entry name" value="Probable tRNA modification gtpase trme, domain 1"/>
    <property type="match status" value="1"/>
</dbReference>
<dbReference type="NCBIfam" id="TIGR00231">
    <property type="entry name" value="small_GTP"/>
    <property type="match status" value="1"/>
</dbReference>
<evidence type="ECO:0000259" key="2">
    <source>
        <dbReference type="Pfam" id="PF10396"/>
    </source>
</evidence>
<dbReference type="GO" id="GO:0005739">
    <property type="term" value="C:mitochondrion"/>
    <property type="evidence" value="ECO:0007669"/>
    <property type="project" value="TreeGrafter"/>
</dbReference>
<reference evidence="3" key="1">
    <citation type="submission" date="2012-09" db="EMBL/GenBank/DDBJ databases">
        <authorList>
            <person name="Martin A.A."/>
        </authorList>
    </citation>
    <scope>NUCLEOTIDE SEQUENCE</scope>
</reference>
<dbReference type="Gene3D" id="3.40.50.300">
    <property type="entry name" value="P-loop containing nucleotide triphosphate hydrolases"/>
    <property type="match status" value="1"/>
</dbReference>
<protein>
    <submittedName>
        <fullName evidence="4">TrmE-type G domain-containing protein</fullName>
    </submittedName>
</protein>
<dbReference type="Pfam" id="PF01926">
    <property type="entry name" value="MMR_HSR1"/>
    <property type="match status" value="1"/>
</dbReference>
<organism evidence="3 4">
    <name type="scientific">Angiostrongylus cantonensis</name>
    <name type="common">Rat lungworm</name>
    <dbReference type="NCBI Taxonomy" id="6313"/>
    <lineage>
        <taxon>Eukaryota</taxon>
        <taxon>Metazoa</taxon>
        <taxon>Ecdysozoa</taxon>
        <taxon>Nematoda</taxon>
        <taxon>Chromadorea</taxon>
        <taxon>Rhabditida</taxon>
        <taxon>Rhabditina</taxon>
        <taxon>Rhabditomorpha</taxon>
        <taxon>Strongyloidea</taxon>
        <taxon>Metastrongylidae</taxon>
        <taxon>Angiostrongylus</taxon>
    </lineage>
</organism>
<feature type="domain" description="GTP-binding protein TrmE N-terminal" evidence="2">
    <location>
        <begin position="11"/>
        <end position="101"/>
    </location>
</feature>
<keyword evidence="3" id="KW-1185">Reference proteome</keyword>
<dbReference type="InterPro" id="IPR027266">
    <property type="entry name" value="TrmE/GcvT-like"/>
</dbReference>
<dbReference type="InterPro" id="IPR027368">
    <property type="entry name" value="MnmE_dom2"/>
</dbReference>
<evidence type="ECO:0000313" key="4">
    <source>
        <dbReference type="WBParaSite" id="ACAC_0000098301-mRNA-1"/>
    </source>
</evidence>
<dbReference type="InterPro" id="IPR006073">
    <property type="entry name" value="GTP-bd"/>
</dbReference>
<dbReference type="Pfam" id="PF10396">
    <property type="entry name" value="TrmE_N"/>
    <property type="match status" value="1"/>
</dbReference>
<dbReference type="STRING" id="6313.A0A158P6F6"/>
<feature type="domain" description="G" evidence="1">
    <location>
        <begin position="181"/>
        <end position="278"/>
    </location>
</feature>
<dbReference type="GO" id="GO:0030488">
    <property type="term" value="P:tRNA methylation"/>
    <property type="evidence" value="ECO:0007669"/>
    <property type="project" value="TreeGrafter"/>
</dbReference>
<dbReference type="AlphaFoldDB" id="A0A158P6F6"/>
<dbReference type="WBParaSite" id="ACAC_0000098301-mRNA-1">
    <property type="protein sequence ID" value="ACAC_0000098301-mRNA-1"/>
    <property type="gene ID" value="ACAC_0000098301"/>
</dbReference>
<sequence>MSMLLSFRSLPILREITRKKIWEPARMRYTKIFTKEKEVLDTAMAVYLPGPSTFTGEDTAELFVHGSRAVADAFSKRLMSFEGVRQATRGEFTKRAFFNGKMDFHEVRGLRNLINAETERQRQMSFSQMRGGAEADMLSEAMMRTFVLMDFGEHVSSSIDDVRVLERRAKGAEIVHRGLRAVIFGRPNTGKSSLMNALTQRDVAIVSEQAGTTRDSIEVRLNIAGVPMSLTDTAGIRETADALEKKGIDRAKQKILEADIVIVVIDATGAESELKSILAEIEVGKTYYSCRFSPYSEAREELECALSVRDSALLCDHIQRALDIFGEMTGSTVNEQILDDLFEQFCIGK</sequence>
<dbReference type="InterPro" id="IPR031168">
    <property type="entry name" value="G_TrmE"/>
</dbReference>
<name>A0A158P6F6_ANGCA</name>
<dbReference type="SUPFAM" id="SSF52540">
    <property type="entry name" value="P-loop containing nucleoside triphosphate hydrolases"/>
    <property type="match status" value="1"/>
</dbReference>
<dbReference type="InterPro" id="IPR027417">
    <property type="entry name" value="P-loop_NTPase"/>
</dbReference>
<dbReference type="CDD" id="cd14858">
    <property type="entry name" value="TrmE_N"/>
    <property type="match status" value="1"/>
</dbReference>
<proteinExistence type="predicted"/>
<dbReference type="Gene3D" id="1.20.120.430">
    <property type="entry name" value="tRNA modification GTPase MnmE domain 2"/>
    <property type="match status" value="2"/>
</dbReference>
<dbReference type="InterPro" id="IPR005225">
    <property type="entry name" value="Small_GTP-bd"/>
</dbReference>
<dbReference type="PANTHER" id="PTHR42714">
    <property type="entry name" value="TRNA MODIFICATION GTPASE GTPBP3"/>
    <property type="match status" value="1"/>
</dbReference>
<dbReference type="InterPro" id="IPR018948">
    <property type="entry name" value="GTP-bd_TrmE_N"/>
</dbReference>
<dbReference type="GO" id="GO:0002098">
    <property type="term" value="P:tRNA wobble uridine modification"/>
    <property type="evidence" value="ECO:0007669"/>
    <property type="project" value="TreeGrafter"/>
</dbReference>
<evidence type="ECO:0000313" key="3">
    <source>
        <dbReference type="Proteomes" id="UP000035642"/>
    </source>
</evidence>
<dbReference type="GO" id="GO:0005525">
    <property type="term" value="F:GTP binding"/>
    <property type="evidence" value="ECO:0007669"/>
    <property type="project" value="InterPro"/>
</dbReference>